<evidence type="ECO:0008006" key="4">
    <source>
        <dbReference type="Google" id="ProtNLM"/>
    </source>
</evidence>
<organism evidence="2 3">
    <name type="scientific">Streptomyces pakalii</name>
    <dbReference type="NCBI Taxonomy" id="3036494"/>
    <lineage>
        <taxon>Bacteria</taxon>
        <taxon>Bacillati</taxon>
        <taxon>Actinomycetota</taxon>
        <taxon>Actinomycetes</taxon>
        <taxon>Kitasatosporales</taxon>
        <taxon>Streptomycetaceae</taxon>
        <taxon>Streptomyces</taxon>
    </lineage>
</organism>
<dbReference type="EMBL" id="JARWAF010000014">
    <property type="protein sequence ID" value="MDJ1644302.1"/>
    <property type="molecule type" value="Genomic_DNA"/>
</dbReference>
<evidence type="ECO:0000256" key="1">
    <source>
        <dbReference type="SAM" id="SignalP"/>
    </source>
</evidence>
<keyword evidence="1" id="KW-0732">Signal</keyword>
<dbReference type="RefSeq" id="WP_283899464.1">
    <property type="nucleotide sequence ID" value="NZ_JARWAF010000014.1"/>
</dbReference>
<feature type="chain" id="PRO_5046076641" description="Repeat domain-containing protein" evidence="1">
    <location>
        <begin position="32"/>
        <end position="300"/>
    </location>
</feature>
<feature type="signal peptide" evidence="1">
    <location>
        <begin position="1"/>
        <end position="31"/>
    </location>
</feature>
<keyword evidence="3" id="KW-1185">Reference proteome</keyword>
<evidence type="ECO:0000313" key="3">
    <source>
        <dbReference type="Proteomes" id="UP001237194"/>
    </source>
</evidence>
<dbReference type="SUPFAM" id="SSF69318">
    <property type="entry name" value="Integrin alpha N-terminal domain"/>
    <property type="match status" value="1"/>
</dbReference>
<evidence type="ECO:0000313" key="2">
    <source>
        <dbReference type="EMBL" id="MDJ1644302.1"/>
    </source>
</evidence>
<dbReference type="Proteomes" id="UP001237194">
    <property type="component" value="Unassembled WGS sequence"/>
</dbReference>
<reference evidence="2 3" key="1">
    <citation type="submission" date="2023-04" db="EMBL/GenBank/DDBJ databases">
        <title>A novel species of the genus Streptomyces: Streptomyces pakalii sp. nov. isolated from a Mexican soil jungle.</title>
        <authorList>
            <person name="Chavez-Hernandez M.A."/>
            <person name="Ortiz-Alvarez J."/>
            <person name="Villa-Tanaca L."/>
            <person name="Hernandez-Rodriguez C."/>
        </authorList>
    </citation>
    <scope>NUCLEOTIDE SEQUENCE [LARGE SCALE GENOMIC DNA]</scope>
    <source>
        <strain evidence="2 3">ENCB-J15</strain>
    </source>
</reference>
<dbReference type="InterPro" id="IPR028994">
    <property type="entry name" value="Integrin_alpha_N"/>
</dbReference>
<protein>
    <recommendedName>
        <fullName evidence="4">Repeat domain-containing protein</fullName>
    </recommendedName>
</protein>
<dbReference type="Gene3D" id="2.115.10.10">
    <property type="entry name" value="Tachylectin 2"/>
    <property type="match status" value="1"/>
</dbReference>
<proteinExistence type="predicted"/>
<sequence length="300" mass="30571">MFGQSSRSIRRAAVCAGALAAAALAIGTATALPQAPWSTERVSADRAAPRAAAAATPRTVPLLGRKSNGRLYDYEPNGSGGVKAAVDLGGGFADATALVQAGHSDNGAGTDLYFRIGKTLYYTAERGNDTKAVGTGWDVYNLLMSPGNLGGTAHDDIVGRDAAGALWLFQGKADGTLAARIRIGTGGWNGMDVLAGRGDYTGDGKSDLLARATTGTLYLYPGTGNAAADAAFGARVTVGTAWGTTAYKTLVSIGDGKADLIGVDPAGALWLFKGTGRASAPFEARTQIGTSGWTAFNILF</sequence>
<name>A0ABT7DET7_9ACTN</name>
<comment type="caution">
    <text evidence="2">The sequence shown here is derived from an EMBL/GenBank/DDBJ whole genome shotgun (WGS) entry which is preliminary data.</text>
</comment>
<accession>A0ABT7DET7</accession>
<gene>
    <name evidence="2" type="ORF">P5W92_28395</name>
</gene>